<evidence type="ECO:0000313" key="2">
    <source>
        <dbReference type="EMBL" id="GEU46252.1"/>
    </source>
</evidence>
<comment type="caution">
    <text evidence="2">The sequence shown here is derived from an EMBL/GenBank/DDBJ whole genome shotgun (WGS) entry which is preliminary data.</text>
</comment>
<feature type="region of interest" description="Disordered" evidence="1">
    <location>
        <begin position="79"/>
        <end position="161"/>
    </location>
</feature>
<proteinExistence type="predicted"/>
<dbReference type="AlphaFoldDB" id="A0A6L2KC24"/>
<feature type="compositionally biased region" description="Low complexity" evidence="1">
    <location>
        <begin position="133"/>
        <end position="147"/>
    </location>
</feature>
<evidence type="ECO:0000256" key="1">
    <source>
        <dbReference type="SAM" id="MobiDB-lite"/>
    </source>
</evidence>
<dbReference type="EMBL" id="BKCJ010002100">
    <property type="protein sequence ID" value="GEU46252.1"/>
    <property type="molecule type" value="Genomic_DNA"/>
</dbReference>
<protein>
    <submittedName>
        <fullName evidence="2">Uncharacterized protein</fullName>
    </submittedName>
</protein>
<reference evidence="2" key="1">
    <citation type="journal article" date="2019" name="Sci. Rep.">
        <title>Draft genome of Tanacetum cinerariifolium, the natural source of mosquito coil.</title>
        <authorList>
            <person name="Yamashiro T."/>
            <person name="Shiraishi A."/>
            <person name="Satake H."/>
            <person name="Nakayama K."/>
        </authorList>
    </citation>
    <scope>NUCLEOTIDE SEQUENCE</scope>
</reference>
<name>A0A6L2KC24_TANCI</name>
<accession>A0A6L2KC24</accession>
<gene>
    <name evidence="2" type="ORF">Tci_018230</name>
</gene>
<sequence>MAASAIAISSDSFDESVGSPPSRVILFGDIPTVIPSTSVIALETFAITLVISSAAPVVETTIVASPTGLCGLVPYSDSDSDSLDEMASQSRPYRTHPNRPQRVMTSRMRVGPLPSHRLAWRRVSPRSSDHHLSSFSSPTDSSPFHSLGLDAPGQAHSGSST</sequence>
<organism evidence="2">
    <name type="scientific">Tanacetum cinerariifolium</name>
    <name type="common">Dalmatian daisy</name>
    <name type="synonym">Chrysanthemum cinerariifolium</name>
    <dbReference type="NCBI Taxonomy" id="118510"/>
    <lineage>
        <taxon>Eukaryota</taxon>
        <taxon>Viridiplantae</taxon>
        <taxon>Streptophyta</taxon>
        <taxon>Embryophyta</taxon>
        <taxon>Tracheophyta</taxon>
        <taxon>Spermatophyta</taxon>
        <taxon>Magnoliopsida</taxon>
        <taxon>eudicotyledons</taxon>
        <taxon>Gunneridae</taxon>
        <taxon>Pentapetalae</taxon>
        <taxon>asterids</taxon>
        <taxon>campanulids</taxon>
        <taxon>Asterales</taxon>
        <taxon>Asteraceae</taxon>
        <taxon>Asteroideae</taxon>
        <taxon>Anthemideae</taxon>
        <taxon>Anthemidinae</taxon>
        <taxon>Tanacetum</taxon>
    </lineage>
</organism>